<protein>
    <submittedName>
        <fullName evidence="1">Uncharacterized protein</fullName>
    </submittedName>
</protein>
<evidence type="ECO:0000313" key="1">
    <source>
        <dbReference type="EMBL" id="KKL57321.1"/>
    </source>
</evidence>
<name>A0A0F9DU95_9ZZZZ</name>
<organism evidence="1">
    <name type="scientific">marine sediment metagenome</name>
    <dbReference type="NCBI Taxonomy" id="412755"/>
    <lineage>
        <taxon>unclassified sequences</taxon>
        <taxon>metagenomes</taxon>
        <taxon>ecological metagenomes</taxon>
    </lineage>
</organism>
<reference evidence="1" key="1">
    <citation type="journal article" date="2015" name="Nature">
        <title>Complex archaea that bridge the gap between prokaryotes and eukaryotes.</title>
        <authorList>
            <person name="Spang A."/>
            <person name="Saw J.H."/>
            <person name="Jorgensen S.L."/>
            <person name="Zaremba-Niedzwiedzka K."/>
            <person name="Martijn J."/>
            <person name="Lind A.E."/>
            <person name="van Eijk R."/>
            <person name="Schleper C."/>
            <person name="Guy L."/>
            <person name="Ettema T.J."/>
        </authorList>
    </citation>
    <scope>NUCLEOTIDE SEQUENCE</scope>
</reference>
<dbReference type="AlphaFoldDB" id="A0A0F9DU95"/>
<sequence length="95" mass="10998">MPSGRITEGFTQNHYLVVAVEDYKDEFDRYCEARLDYARARRWINAPATDEDDLRVAQNNLRGCDKRLTLQVQSLHDAWAKLRAAMSKAINNKVL</sequence>
<accession>A0A0F9DU95</accession>
<comment type="caution">
    <text evidence="1">The sequence shown here is derived from an EMBL/GenBank/DDBJ whole genome shotgun (WGS) entry which is preliminary data.</text>
</comment>
<gene>
    <name evidence="1" type="ORF">LCGC14_2236600</name>
</gene>
<dbReference type="EMBL" id="LAZR01030204">
    <property type="protein sequence ID" value="KKL57321.1"/>
    <property type="molecule type" value="Genomic_DNA"/>
</dbReference>
<proteinExistence type="predicted"/>